<dbReference type="Proteomes" id="UP001143372">
    <property type="component" value="Unassembled WGS sequence"/>
</dbReference>
<dbReference type="EMBL" id="BSFI01000022">
    <property type="protein sequence ID" value="GLK69566.1"/>
    <property type="molecule type" value="Genomic_DNA"/>
</dbReference>
<sequence length="115" mass="12300">MRQGALAAMAMAAAALWSSAASAQSYVVWGIGAERCAAWVDAKRSSDKVQRAAYETWAHGFLTGAGFERGGAIMTKASMDRDGVLKWLDDYCEANPRMSIERAVVALLGRLGGEK</sequence>
<comment type="caution">
    <text evidence="2">The sequence shown here is derived from an EMBL/GenBank/DDBJ whole genome shotgun (WGS) entry which is preliminary data.</text>
</comment>
<evidence type="ECO:0000313" key="2">
    <source>
        <dbReference type="EMBL" id="GLK69566.1"/>
    </source>
</evidence>
<reference evidence="2" key="2">
    <citation type="submission" date="2023-01" db="EMBL/GenBank/DDBJ databases">
        <authorList>
            <person name="Sun Q."/>
            <person name="Evtushenko L."/>
        </authorList>
    </citation>
    <scope>NUCLEOTIDE SEQUENCE</scope>
    <source>
        <strain evidence="2">VKM B-2347</strain>
    </source>
</reference>
<accession>A0A9W6MX11</accession>
<name>A0A9W6MX11_9HYPH</name>
<evidence type="ECO:0000256" key="1">
    <source>
        <dbReference type="SAM" id="SignalP"/>
    </source>
</evidence>
<evidence type="ECO:0000313" key="3">
    <source>
        <dbReference type="Proteomes" id="UP001143372"/>
    </source>
</evidence>
<keyword evidence="3" id="KW-1185">Reference proteome</keyword>
<feature type="signal peptide" evidence="1">
    <location>
        <begin position="1"/>
        <end position="23"/>
    </location>
</feature>
<keyword evidence="1" id="KW-0732">Signal</keyword>
<protein>
    <recommendedName>
        <fullName evidence="4">HdeA/HdeB family protein</fullName>
    </recommendedName>
</protein>
<reference evidence="2" key="1">
    <citation type="journal article" date="2014" name="Int. J. Syst. Evol. Microbiol.">
        <title>Complete genome sequence of Corynebacterium casei LMG S-19264T (=DSM 44701T), isolated from a smear-ripened cheese.</title>
        <authorList>
            <consortium name="US DOE Joint Genome Institute (JGI-PGF)"/>
            <person name="Walter F."/>
            <person name="Albersmeier A."/>
            <person name="Kalinowski J."/>
            <person name="Ruckert C."/>
        </authorList>
    </citation>
    <scope>NUCLEOTIDE SEQUENCE</scope>
    <source>
        <strain evidence="2">VKM B-2347</strain>
    </source>
</reference>
<gene>
    <name evidence="2" type="ORF">GCM10008179_32040</name>
</gene>
<dbReference type="AlphaFoldDB" id="A0A9W6MX11"/>
<evidence type="ECO:0008006" key="4">
    <source>
        <dbReference type="Google" id="ProtNLM"/>
    </source>
</evidence>
<feature type="chain" id="PRO_5040829946" description="HdeA/HdeB family protein" evidence="1">
    <location>
        <begin position="24"/>
        <end position="115"/>
    </location>
</feature>
<proteinExistence type="predicted"/>
<organism evidence="2 3">
    <name type="scientific">Hansschlegelia plantiphila</name>
    <dbReference type="NCBI Taxonomy" id="374655"/>
    <lineage>
        <taxon>Bacteria</taxon>
        <taxon>Pseudomonadati</taxon>
        <taxon>Pseudomonadota</taxon>
        <taxon>Alphaproteobacteria</taxon>
        <taxon>Hyphomicrobiales</taxon>
        <taxon>Methylopilaceae</taxon>
        <taxon>Hansschlegelia</taxon>
    </lineage>
</organism>